<dbReference type="PROSITE" id="PS51379">
    <property type="entry name" value="4FE4S_FER_2"/>
    <property type="match status" value="2"/>
</dbReference>
<dbReference type="SUPFAM" id="SSF54862">
    <property type="entry name" value="4Fe-4S ferredoxins"/>
    <property type="match status" value="1"/>
</dbReference>
<keyword evidence="3" id="KW-0479">Metal-binding</keyword>
<dbReference type="Proteomes" id="UP000501602">
    <property type="component" value="Chromosome"/>
</dbReference>
<dbReference type="InterPro" id="IPR017900">
    <property type="entry name" value="4Fe4S_Fe_S_CS"/>
</dbReference>
<evidence type="ECO:0000313" key="8">
    <source>
        <dbReference type="EMBL" id="QIZ76958.1"/>
    </source>
</evidence>
<evidence type="ECO:0000313" key="9">
    <source>
        <dbReference type="Proteomes" id="UP000501602"/>
    </source>
</evidence>
<gene>
    <name evidence="8" type="ORF">HER31_08755</name>
</gene>
<dbReference type="PANTHER" id="PTHR42859">
    <property type="entry name" value="OXIDOREDUCTASE"/>
    <property type="match status" value="1"/>
</dbReference>
<dbReference type="InterPro" id="IPR050294">
    <property type="entry name" value="RnfB_subfamily"/>
</dbReference>
<name>A0A6H1UDN9_9GAMM</name>
<keyword evidence="5" id="KW-0408">Iron</keyword>
<proteinExistence type="predicted"/>
<dbReference type="Gene3D" id="3.30.70.20">
    <property type="match status" value="2"/>
</dbReference>
<evidence type="ECO:0000256" key="3">
    <source>
        <dbReference type="ARBA" id="ARBA00022723"/>
    </source>
</evidence>
<keyword evidence="6" id="KW-0411">Iron-sulfur</keyword>
<keyword evidence="2" id="KW-0004">4Fe-4S</keyword>
<dbReference type="InterPro" id="IPR017896">
    <property type="entry name" value="4Fe4S_Fe-S-bd"/>
</dbReference>
<dbReference type="InterPro" id="IPR006311">
    <property type="entry name" value="TAT_signal"/>
</dbReference>
<dbReference type="Pfam" id="PF12800">
    <property type="entry name" value="Fer4_4"/>
    <property type="match status" value="1"/>
</dbReference>
<keyword evidence="4" id="KW-0249">Electron transport</keyword>
<dbReference type="KEGG" id="fes:HER31_08755"/>
<dbReference type="GO" id="GO:0046872">
    <property type="term" value="F:metal ion binding"/>
    <property type="evidence" value="ECO:0007669"/>
    <property type="project" value="UniProtKB-KW"/>
</dbReference>
<dbReference type="PROSITE" id="PS51318">
    <property type="entry name" value="TAT"/>
    <property type="match status" value="1"/>
</dbReference>
<evidence type="ECO:0000256" key="4">
    <source>
        <dbReference type="ARBA" id="ARBA00022982"/>
    </source>
</evidence>
<evidence type="ECO:0000256" key="5">
    <source>
        <dbReference type="ARBA" id="ARBA00023004"/>
    </source>
</evidence>
<dbReference type="EMBL" id="CP051180">
    <property type="protein sequence ID" value="QIZ76958.1"/>
    <property type="molecule type" value="Genomic_DNA"/>
</dbReference>
<dbReference type="Pfam" id="PF13247">
    <property type="entry name" value="Fer4_11"/>
    <property type="match status" value="1"/>
</dbReference>
<dbReference type="GO" id="GO:0051539">
    <property type="term" value="F:4 iron, 4 sulfur cluster binding"/>
    <property type="evidence" value="ECO:0007669"/>
    <property type="project" value="UniProtKB-KW"/>
</dbReference>
<evidence type="ECO:0000256" key="1">
    <source>
        <dbReference type="ARBA" id="ARBA00022448"/>
    </source>
</evidence>
<accession>A0A6H1UDN9</accession>
<evidence type="ECO:0000256" key="2">
    <source>
        <dbReference type="ARBA" id="ARBA00022485"/>
    </source>
</evidence>
<evidence type="ECO:0000256" key="6">
    <source>
        <dbReference type="ARBA" id="ARBA00023014"/>
    </source>
</evidence>
<reference evidence="8 9" key="1">
    <citation type="submission" date="2020-04" db="EMBL/GenBank/DDBJ databases">
        <title>Ferrimonas sp. S7 isolated from sea water.</title>
        <authorList>
            <person name="Bae S.S."/>
            <person name="Baek K."/>
        </authorList>
    </citation>
    <scope>NUCLEOTIDE SEQUENCE [LARGE SCALE GENOMIC DNA]</scope>
    <source>
        <strain evidence="8 9">S7</strain>
    </source>
</reference>
<evidence type="ECO:0000259" key="7">
    <source>
        <dbReference type="PROSITE" id="PS51379"/>
    </source>
</evidence>
<protein>
    <submittedName>
        <fullName evidence="8">4Fe-4S dicluster domain-containing protein</fullName>
    </submittedName>
</protein>
<organism evidence="8 9">
    <name type="scientific">Ferrimonas lipolytica</name>
    <dbReference type="NCBI Taxonomy" id="2724191"/>
    <lineage>
        <taxon>Bacteria</taxon>
        <taxon>Pseudomonadati</taxon>
        <taxon>Pseudomonadota</taxon>
        <taxon>Gammaproteobacteria</taxon>
        <taxon>Alteromonadales</taxon>
        <taxon>Ferrimonadaceae</taxon>
        <taxon>Ferrimonas</taxon>
    </lineage>
</organism>
<feature type="domain" description="4Fe-4S ferredoxin-type" evidence="7">
    <location>
        <begin position="138"/>
        <end position="167"/>
    </location>
</feature>
<keyword evidence="9" id="KW-1185">Reference proteome</keyword>
<feature type="domain" description="4Fe-4S ferredoxin-type" evidence="7">
    <location>
        <begin position="107"/>
        <end position="136"/>
    </location>
</feature>
<dbReference type="PANTHER" id="PTHR42859:SF10">
    <property type="entry name" value="DIMETHYLSULFOXIDE REDUCTASE CHAIN B"/>
    <property type="match status" value="1"/>
</dbReference>
<dbReference type="RefSeq" id="WP_168660219.1">
    <property type="nucleotide sequence ID" value="NZ_CP051180.1"/>
</dbReference>
<dbReference type="AlphaFoldDB" id="A0A6H1UDN9"/>
<dbReference type="CDD" id="cd10550">
    <property type="entry name" value="DMSOR_beta_like"/>
    <property type="match status" value="1"/>
</dbReference>
<keyword evidence="1" id="KW-0813">Transport</keyword>
<sequence length="214" mass="23280">MVTRRKFLKGGAAVSVGSVYYGSLTSLLTGVPSQAIAAEHITIREHGLMVADPRVCVGCRRCEIGCSWSHEQGDVSPTYARVKIEANMLYGPSGVHDTYHNRQGQMGDRTIVPATCRQCDTCMDACNQDAISVNEKTGAKIVDPDKCIGCGVCVKNCPQDVIVVDHQRHLALKCDLCDGAPNCAQMCPTGAIRFYTWEQADEALANYENFMQSV</sequence>
<dbReference type="PROSITE" id="PS00198">
    <property type="entry name" value="4FE4S_FER_1"/>
    <property type="match status" value="1"/>
</dbReference>